<evidence type="ECO:0000256" key="9">
    <source>
        <dbReference type="PIRNR" id="PIRNR000452"/>
    </source>
</evidence>
<dbReference type="Proteomes" id="UP000431684">
    <property type="component" value="Unassembled WGS sequence"/>
</dbReference>
<dbReference type="GO" id="GO:0046677">
    <property type="term" value="P:response to antibiotic"/>
    <property type="evidence" value="ECO:0007669"/>
    <property type="project" value="UniProtKB-KW"/>
</dbReference>
<evidence type="ECO:0000256" key="4">
    <source>
        <dbReference type="ARBA" id="ARBA00022679"/>
    </source>
</evidence>
<evidence type="ECO:0000313" key="11">
    <source>
        <dbReference type="EMBL" id="MUI12315.1"/>
    </source>
</evidence>
<dbReference type="RefSeq" id="WP_155708283.1">
    <property type="nucleotide sequence ID" value="NZ_BMWU01000034.1"/>
</dbReference>
<dbReference type="InterPro" id="IPR050680">
    <property type="entry name" value="YpeA/RimI_acetyltransf"/>
</dbReference>
<evidence type="ECO:0000256" key="7">
    <source>
        <dbReference type="ARBA" id="ARBA00029660"/>
    </source>
</evidence>
<comment type="caution">
    <text evidence="11">The sequence shown here is derived from an EMBL/GenBank/DDBJ whole genome shotgun (WGS) entry which is preliminary data.</text>
</comment>
<evidence type="ECO:0000256" key="3">
    <source>
        <dbReference type="ARBA" id="ARBA00017677"/>
    </source>
</evidence>
<dbReference type="PANTHER" id="PTHR43420:SF51">
    <property type="entry name" value="PEPTIDYL-LYSINE N-ACETYLTRANSFERASE YIAC"/>
    <property type="match status" value="1"/>
</dbReference>
<gene>
    <name evidence="11" type="ORF">GJV26_07460</name>
</gene>
<dbReference type="InterPro" id="IPR000182">
    <property type="entry name" value="GNAT_dom"/>
</dbReference>
<dbReference type="AlphaFoldDB" id="A0A6I3XKS0"/>
<keyword evidence="5 9" id="KW-0046">Antibiotic resistance</keyword>
<evidence type="ECO:0000256" key="5">
    <source>
        <dbReference type="ARBA" id="ARBA00023251"/>
    </source>
</evidence>
<evidence type="ECO:0000256" key="8">
    <source>
        <dbReference type="ARBA" id="ARBA00048923"/>
    </source>
</evidence>
<name>A0A6I3XKS0_9BURK</name>
<evidence type="ECO:0000256" key="2">
    <source>
        <dbReference type="ARBA" id="ARBA00012888"/>
    </source>
</evidence>
<dbReference type="InterPro" id="IPR024170">
    <property type="entry name" value="Aminoglycoside_N6-AcTrfrase"/>
</dbReference>
<feature type="domain" description="N-acetyltransferase" evidence="10">
    <location>
        <begin position="1"/>
        <end position="148"/>
    </location>
</feature>
<dbReference type="SUPFAM" id="SSF55729">
    <property type="entry name" value="Acyl-CoA N-acyltransferases (Nat)"/>
    <property type="match status" value="1"/>
</dbReference>
<dbReference type="PROSITE" id="PS51186">
    <property type="entry name" value="GNAT"/>
    <property type="match status" value="1"/>
</dbReference>
<dbReference type="Pfam" id="PF00583">
    <property type="entry name" value="Acetyltransf_1"/>
    <property type="match status" value="1"/>
</dbReference>
<reference evidence="11 12" key="1">
    <citation type="submission" date="2019-11" db="EMBL/GenBank/DDBJ databases">
        <title>Draft Genome Sequences of Six Type Strains of the Genus Massilia.</title>
        <authorList>
            <person name="Miess H."/>
            <person name="Frediansyah A."/>
            <person name="Goeker M."/>
            <person name="Gross H."/>
        </authorList>
    </citation>
    <scope>NUCLEOTIDE SEQUENCE [LARGE SCALE GENOMIC DNA]</scope>
    <source>
        <strain evidence="11 12">DSM 17513</strain>
    </source>
</reference>
<dbReference type="Gene3D" id="3.40.630.30">
    <property type="match status" value="1"/>
</dbReference>
<comment type="function">
    <text evidence="9">Catalyzes the transfer of an acetyl group from acetyl-CoA to the 6'-amino group of aminoglycoside molecules conferring resistance to antibiotics containing the purpurosamine ring.</text>
</comment>
<dbReference type="PANTHER" id="PTHR43420">
    <property type="entry name" value="ACETYLTRANSFERASE"/>
    <property type="match status" value="1"/>
</dbReference>
<dbReference type="OrthoDB" id="118633at2"/>
<dbReference type="EMBL" id="WNWM01000002">
    <property type="protein sequence ID" value="MUI12315.1"/>
    <property type="molecule type" value="Genomic_DNA"/>
</dbReference>
<evidence type="ECO:0000256" key="1">
    <source>
        <dbReference type="ARBA" id="ARBA00011738"/>
    </source>
</evidence>
<evidence type="ECO:0000313" key="12">
    <source>
        <dbReference type="Proteomes" id="UP000431684"/>
    </source>
</evidence>
<dbReference type="NCBIfam" id="NF043067">
    <property type="entry name" value="AAC_6p_group_E"/>
    <property type="match status" value="1"/>
</dbReference>
<dbReference type="InterPro" id="IPR016181">
    <property type="entry name" value="Acyl_CoA_acyltransferase"/>
</dbReference>
<organism evidence="11 12">
    <name type="scientific">Pseudoduganella dura</name>
    <dbReference type="NCBI Taxonomy" id="321982"/>
    <lineage>
        <taxon>Bacteria</taxon>
        <taxon>Pseudomonadati</taxon>
        <taxon>Pseudomonadota</taxon>
        <taxon>Betaproteobacteria</taxon>
        <taxon>Burkholderiales</taxon>
        <taxon>Oxalobacteraceae</taxon>
        <taxon>Telluria group</taxon>
        <taxon>Pseudoduganella</taxon>
    </lineage>
</organism>
<dbReference type="CDD" id="cd04301">
    <property type="entry name" value="NAT_SF"/>
    <property type="match status" value="1"/>
</dbReference>
<protein>
    <recommendedName>
        <fullName evidence="3 9">Aminoglycoside N(6')-acetyltransferase type 1</fullName>
        <ecNumber evidence="2 9">2.3.1.82</ecNumber>
    </recommendedName>
    <alternativeName>
        <fullName evidence="7 9">Aminoglycoside resistance protein</fullName>
    </alternativeName>
</protein>
<dbReference type="GO" id="GO:0047663">
    <property type="term" value="F:aminoglycoside 6'-N-acetyltransferase activity"/>
    <property type="evidence" value="ECO:0007669"/>
    <property type="project" value="UniProtKB-EC"/>
</dbReference>
<sequence>MKLVQCTSTGQDGWLGLRQALWPEGVPAEHIAEMQFFLDHPGRFFQLVAYEGDNQPAGFVEAALRGDYVNGTDSSLVAFLEGLYVAPGYRRMGIGTLLIAAVIAWAKACHCTELASDALLDNEGSQAMHRALGFTETERVVFFRKLIP</sequence>
<comment type="catalytic activity">
    <reaction evidence="8 9">
        <text>kanamycin B + acetyl-CoA = N(6')-acetylkanamycin B + CoA + H(+)</text>
        <dbReference type="Rhea" id="RHEA:16449"/>
        <dbReference type="ChEBI" id="CHEBI:15378"/>
        <dbReference type="ChEBI" id="CHEBI:57287"/>
        <dbReference type="ChEBI" id="CHEBI:57288"/>
        <dbReference type="ChEBI" id="CHEBI:58390"/>
        <dbReference type="ChEBI" id="CHEBI:58549"/>
        <dbReference type="EC" id="2.3.1.82"/>
    </reaction>
</comment>
<evidence type="ECO:0000259" key="10">
    <source>
        <dbReference type="PROSITE" id="PS51186"/>
    </source>
</evidence>
<proteinExistence type="predicted"/>
<evidence type="ECO:0000256" key="6">
    <source>
        <dbReference type="ARBA" id="ARBA00023315"/>
    </source>
</evidence>
<keyword evidence="12" id="KW-1185">Reference proteome</keyword>
<accession>A0A6I3XKS0</accession>
<dbReference type="PIRSF" id="PIRSF000452">
    <property type="entry name" value="6-N-acetyltransf"/>
    <property type="match status" value="1"/>
</dbReference>
<dbReference type="EC" id="2.3.1.82" evidence="2 9"/>
<keyword evidence="4 9" id="KW-0808">Transferase</keyword>
<keyword evidence="6 9" id="KW-0012">Acyltransferase</keyword>
<comment type="subunit">
    <text evidence="1 9">Homodimer.</text>
</comment>